<dbReference type="Proteomes" id="UP000284547">
    <property type="component" value="Unassembled WGS sequence"/>
</dbReference>
<keyword evidence="3" id="KW-0255">Endonuclease</keyword>
<protein>
    <submittedName>
        <fullName evidence="9">IS481 family transposase</fullName>
    </submittedName>
</protein>
<dbReference type="InterPro" id="IPR036397">
    <property type="entry name" value="RNaseH_sf"/>
</dbReference>
<dbReference type="Pfam" id="PF13683">
    <property type="entry name" value="rve_3"/>
    <property type="match status" value="1"/>
</dbReference>
<dbReference type="RefSeq" id="WP_118151661.1">
    <property type="nucleotide sequence ID" value="NZ_QWEY01000004.1"/>
</dbReference>
<dbReference type="GO" id="GO:0016787">
    <property type="term" value="F:hydrolase activity"/>
    <property type="evidence" value="ECO:0007669"/>
    <property type="project" value="UniProtKB-KW"/>
</dbReference>
<evidence type="ECO:0000256" key="2">
    <source>
        <dbReference type="ARBA" id="ARBA00022723"/>
    </source>
</evidence>
<feature type="domain" description="Integrase catalytic" evidence="8">
    <location>
        <begin position="130"/>
        <end position="304"/>
    </location>
</feature>
<dbReference type="PROSITE" id="PS50994">
    <property type="entry name" value="INTEGRASE"/>
    <property type="match status" value="1"/>
</dbReference>
<evidence type="ECO:0000313" key="9">
    <source>
        <dbReference type="EMBL" id="RGP37530.1"/>
    </source>
</evidence>
<keyword evidence="5" id="KW-0460">Magnesium</keyword>
<accession>A0A411Z3B5</accession>
<name>A0A411Z3B5_9RHOB</name>
<sequence>MLIHLHKQATTTPKVRAAIQASVEPASALAERFGTTEQTVYKWKHRDTVHDRSHTPHRLQTTLTPAQEAVAVVLRKSLLVSIDDLLAVVREFLNPDVSRSGLDRCLRRHGVGNLRDLQAKDPRPKHKAFKAYEPGYLHVDVKYLPQMVDETSRRYLFVAIDRATRWVFIRIFKAKTAANARRFLRDLERACPIRIRTVLTDNGKEFTDRLFGLRKREATGKHEFDQLCADLGIEHRLAPPQHPQTNGMVERFNGRIEEVLQSHHFHSGEELETTLHRYVLLYNQQLPQSALGSKTPLQAMRDWHKLKPEVFRKQPYHLPGCDT</sequence>
<comment type="caution">
    <text evidence="9">The sequence shown here is derived from an EMBL/GenBank/DDBJ whole genome shotgun (WGS) entry which is preliminary data.</text>
</comment>
<dbReference type="InterPro" id="IPR012337">
    <property type="entry name" value="RNaseH-like_sf"/>
</dbReference>
<keyword evidence="2" id="KW-0479">Metal-binding</keyword>
<dbReference type="AlphaFoldDB" id="A0A411Z3B5"/>
<dbReference type="NCBIfam" id="NF033577">
    <property type="entry name" value="transpos_IS481"/>
    <property type="match status" value="1"/>
</dbReference>
<dbReference type="SUPFAM" id="SSF53098">
    <property type="entry name" value="Ribonuclease H-like"/>
    <property type="match status" value="1"/>
</dbReference>
<dbReference type="GO" id="GO:0046872">
    <property type="term" value="F:metal ion binding"/>
    <property type="evidence" value="ECO:0007669"/>
    <property type="project" value="UniProtKB-KW"/>
</dbReference>
<dbReference type="GO" id="GO:0006310">
    <property type="term" value="P:DNA recombination"/>
    <property type="evidence" value="ECO:0007669"/>
    <property type="project" value="UniProtKB-KW"/>
</dbReference>
<keyword evidence="6" id="KW-0229">DNA integration</keyword>
<dbReference type="PANTHER" id="PTHR42648:SF11">
    <property type="entry name" value="TRANSPOSON TY4-P GAG-POL POLYPROTEIN"/>
    <property type="match status" value="1"/>
</dbReference>
<evidence type="ECO:0000259" key="8">
    <source>
        <dbReference type="PROSITE" id="PS50994"/>
    </source>
</evidence>
<evidence type="ECO:0000256" key="1">
    <source>
        <dbReference type="ARBA" id="ARBA00022722"/>
    </source>
</evidence>
<evidence type="ECO:0000256" key="5">
    <source>
        <dbReference type="ARBA" id="ARBA00022842"/>
    </source>
</evidence>
<keyword evidence="1" id="KW-0540">Nuclease</keyword>
<keyword evidence="10" id="KW-1185">Reference proteome</keyword>
<dbReference type="InterPro" id="IPR001584">
    <property type="entry name" value="Integrase_cat-core"/>
</dbReference>
<keyword evidence="7" id="KW-0233">DNA recombination</keyword>
<dbReference type="InterPro" id="IPR047656">
    <property type="entry name" value="IS481-like_transpos"/>
</dbReference>
<evidence type="ECO:0000256" key="3">
    <source>
        <dbReference type="ARBA" id="ARBA00022759"/>
    </source>
</evidence>
<dbReference type="Gene3D" id="3.30.420.10">
    <property type="entry name" value="Ribonuclease H-like superfamily/Ribonuclease H"/>
    <property type="match status" value="1"/>
</dbReference>
<dbReference type="EMBL" id="QWEY01000004">
    <property type="protein sequence ID" value="RGP37530.1"/>
    <property type="molecule type" value="Genomic_DNA"/>
</dbReference>
<keyword evidence="4" id="KW-0378">Hydrolase</keyword>
<evidence type="ECO:0000313" key="10">
    <source>
        <dbReference type="Proteomes" id="UP000284547"/>
    </source>
</evidence>
<evidence type="ECO:0000256" key="4">
    <source>
        <dbReference type="ARBA" id="ARBA00022801"/>
    </source>
</evidence>
<dbReference type="GO" id="GO:0015074">
    <property type="term" value="P:DNA integration"/>
    <property type="evidence" value="ECO:0007669"/>
    <property type="project" value="UniProtKB-KW"/>
</dbReference>
<gene>
    <name evidence="9" type="ORF">D1012_10015</name>
</gene>
<dbReference type="GO" id="GO:0004519">
    <property type="term" value="F:endonuclease activity"/>
    <property type="evidence" value="ECO:0007669"/>
    <property type="project" value="UniProtKB-KW"/>
</dbReference>
<evidence type="ECO:0000256" key="7">
    <source>
        <dbReference type="ARBA" id="ARBA00023172"/>
    </source>
</evidence>
<reference evidence="9 10" key="1">
    <citation type="submission" date="2018-08" db="EMBL/GenBank/DDBJ databases">
        <title>Flavobacterium tibetense sp. nov., isolated from a wetland YonghuCo on Tibetan Plateau.</title>
        <authorList>
            <person name="Phurbu D."/>
            <person name="Lu H."/>
            <person name="Xing P."/>
        </authorList>
    </citation>
    <scope>NUCLEOTIDE SEQUENCE [LARGE SCALE GENOMIC DNA]</scope>
    <source>
        <strain evidence="9 10">DJC</strain>
    </source>
</reference>
<dbReference type="OrthoDB" id="9803878at2"/>
<proteinExistence type="predicted"/>
<evidence type="ECO:0000256" key="6">
    <source>
        <dbReference type="ARBA" id="ARBA00022908"/>
    </source>
</evidence>
<dbReference type="InterPro" id="IPR039537">
    <property type="entry name" value="Retrotran_Ty1/copia-like"/>
</dbReference>
<dbReference type="GO" id="GO:0003676">
    <property type="term" value="F:nucleic acid binding"/>
    <property type="evidence" value="ECO:0007669"/>
    <property type="project" value="InterPro"/>
</dbReference>
<dbReference type="PANTHER" id="PTHR42648">
    <property type="entry name" value="TRANSPOSASE, PUTATIVE-RELATED"/>
    <property type="match status" value="1"/>
</dbReference>
<organism evidence="9 10">
    <name type="scientific">Pseudotabrizicola alkalilacus</name>
    <dbReference type="NCBI Taxonomy" id="2305252"/>
    <lineage>
        <taxon>Bacteria</taxon>
        <taxon>Pseudomonadati</taxon>
        <taxon>Pseudomonadota</taxon>
        <taxon>Alphaproteobacteria</taxon>
        <taxon>Rhodobacterales</taxon>
        <taxon>Paracoccaceae</taxon>
        <taxon>Pseudotabrizicola</taxon>
    </lineage>
</organism>